<evidence type="ECO:0000256" key="5">
    <source>
        <dbReference type="SAM" id="SignalP"/>
    </source>
</evidence>
<dbReference type="Gene3D" id="3.40.190.10">
    <property type="entry name" value="Periplasmic binding protein-like II"/>
    <property type="match status" value="2"/>
</dbReference>
<evidence type="ECO:0000256" key="3">
    <source>
        <dbReference type="ARBA" id="ARBA00022729"/>
    </source>
</evidence>
<gene>
    <name evidence="7" type="ORF">JTE88_05945</name>
</gene>
<reference evidence="7 8" key="1">
    <citation type="submission" date="2021-02" db="EMBL/GenBank/DDBJ databases">
        <title>Complete Genome Sequence of Arcanobacterium phocisimile strain DSM 26142T from a harbour seal.</title>
        <authorList>
            <person name="Borowiak M."/>
            <person name="Alssahen M."/>
            <person name="Malorny B."/>
            <person name="Laemmler C."/>
            <person name="Siebert U."/>
            <person name="Ploetz M."/>
            <person name="Abdulmawjood A."/>
        </authorList>
    </citation>
    <scope>NUCLEOTIDE SEQUENCE [LARGE SCALE GENOMIC DNA]</scope>
    <source>
        <strain evidence="7 8">DSM 26142</strain>
    </source>
</reference>
<comment type="similarity">
    <text evidence="2 4">Belongs to the bacterial solute-binding protein 3 family.</text>
</comment>
<dbReference type="SMART" id="SM00062">
    <property type="entry name" value="PBPb"/>
    <property type="match status" value="1"/>
</dbReference>
<accession>A0ABX7IGF3</accession>
<name>A0ABX7IGF3_9ACTO</name>
<dbReference type="PANTHER" id="PTHR35936">
    <property type="entry name" value="MEMBRANE-BOUND LYTIC MUREIN TRANSGLYCOSYLASE F"/>
    <property type="match status" value="1"/>
</dbReference>
<evidence type="ECO:0000313" key="7">
    <source>
        <dbReference type="EMBL" id="QRV01644.1"/>
    </source>
</evidence>
<evidence type="ECO:0000256" key="2">
    <source>
        <dbReference type="ARBA" id="ARBA00010333"/>
    </source>
</evidence>
<dbReference type="EMBL" id="CP070228">
    <property type="protein sequence ID" value="QRV01644.1"/>
    <property type="molecule type" value="Genomic_DNA"/>
</dbReference>
<proteinExistence type="inferred from homology"/>
<feature type="domain" description="Solute-binding protein family 3/N-terminal" evidence="6">
    <location>
        <begin position="46"/>
        <end position="267"/>
    </location>
</feature>
<organism evidence="7 8">
    <name type="scientific">Arcanobacterium phocisimile</name>
    <dbReference type="NCBI Taxonomy" id="1302235"/>
    <lineage>
        <taxon>Bacteria</taxon>
        <taxon>Bacillati</taxon>
        <taxon>Actinomycetota</taxon>
        <taxon>Actinomycetes</taxon>
        <taxon>Actinomycetales</taxon>
        <taxon>Actinomycetaceae</taxon>
        <taxon>Arcanobacterium</taxon>
    </lineage>
</organism>
<protein>
    <submittedName>
        <fullName evidence="7">Transporter substrate-binding domain-containing protein</fullName>
    </submittedName>
</protein>
<keyword evidence="8" id="KW-1185">Reference proteome</keyword>
<dbReference type="InterPro" id="IPR001638">
    <property type="entry name" value="Solute-binding_3/MltF_N"/>
</dbReference>
<feature type="signal peptide" evidence="5">
    <location>
        <begin position="1"/>
        <end position="28"/>
    </location>
</feature>
<evidence type="ECO:0000256" key="1">
    <source>
        <dbReference type="ARBA" id="ARBA00004196"/>
    </source>
</evidence>
<evidence type="ECO:0000259" key="6">
    <source>
        <dbReference type="SMART" id="SM00062"/>
    </source>
</evidence>
<dbReference type="InterPro" id="IPR018313">
    <property type="entry name" value="SBP_3_CS"/>
</dbReference>
<dbReference type="PROSITE" id="PS01039">
    <property type="entry name" value="SBP_BACTERIAL_3"/>
    <property type="match status" value="1"/>
</dbReference>
<dbReference type="Proteomes" id="UP000602653">
    <property type="component" value="Chromosome"/>
</dbReference>
<dbReference type="SUPFAM" id="SSF53850">
    <property type="entry name" value="Periplasmic binding protein-like II"/>
    <property type="match status" value="1"/>
</dbReference>
<comment type="subcellular location">
    <subcellularLocation>
        <location evidence="1">Cell envelope</location>
    </subcellularLocation>
</comment>
<evidence type="ECO:0000313" key="8">
    <source>
        <dbReference type="Proteomes" id="UP000602653"/>
    </source>
</evidence>
<dbReference type="PANTHER" id="PTHR35936:SF34">
    <property type="entry name" value="ABC TRANSPORTER EXTRACELLULAR-BINDING PROTEIN YCKB-RELATED"/>
    <property type="match status" value="1"/>
</dbReference>
<evidence type="ECO:0000256" key="4">
    <source>
        <dbReference type="RuleBase" id="RU003744"/>
    </source>
</evidence>
<feature type="chain" id="PRO_5046444680" evidence="5">
    <location>
        <begin position="29"/>
        <end position="275"/>
    </location>
</feature>
<dbReference type="Pfam" id="PF00497">
    <property type="entry name" value="SBP_bac_3"/>
    <property type="match status" value="1"/>
</dbReference>
<keyword evidence="3 5" id="KW-0732">Signal</keyword>
<sequence>MSIMKRISAITGISMLLAACAGTQGSTANDTTMPTDLLQATQETKTITVGTEGTYRPYSYTDERGNLVGIEVDIMKLLAKDLGAEVNFTVAPWDGLIAGVDAGKYPVVINNLAINDERKKKYDFSIPYTRDVAKFAVRDDSPLRTIDDLTPQLKAAQSSTSNLGMTAKDIYGLGIVPVDGFVQAVDLVTSGRADVTLNSLATFKLYQEENDASQIRLLDGEVATPDCCSILVEKGQDEFVTALNEAIERRLADGSIAEITRKYVGEDMSAKVSAQ</sequence>
<dbReference type="PROSITE" id="PS51257">
    <property type="entry name" value="PROKAR_LIPOPROTEIN"/>
    <property type="match status" value="1"/>
</dbReference>
<dbReference type="RefSeq" id="WP_204423536.1">
    <property type="nucleotide sequence ID" value="NZ_CP070228.1"/>
</dbReference>